<evidence type="ECO:0000313" key="3">
    <source>
        <dbReference type="Proteomes" id="UP000656274"/>
    </source>
</evidence>
<organism evidence="2 3">
    <name type="scientific">Flavobacterium proteolyticum</name>
    <dbReference type="NCBI Taxonomy" id="2911683"/>
    <lineage>
        <taxon>Bacteria</taxon>
        <taxon>Pseudomonadati</taxon>
        <taxon>Bacteroidota</taxon>
        <taxon>Flavobacteriia</taxon>
        <taxon>Flavobacteriales</taxon>
        <taxon>Flavobacteriaceae</taxon>
        <taxon>Flavobacterium</taxon>
    </lineage>
</organism>
<accession>A0ABR9WTN0</accession>
<gene>
    <name evidence="2" type="ORF">IM755_09775</name>
</gene>
<feature type="transmembrane region" description="Helical" evidence="1">
    <location>
        <begin position="33"/>
        <end position="52"/>
    </location>
</feature>
<dbReference type="EMBL" id="JADFTZ010000004">
    <property type="protein sequence ID" value="MBE9576995.1"/>
    <property type="molecule type" value="Genomic_DNA"/>
</dbReference>
<sequence>METKEKELLRKLGEETIYTSKGHFKACDLRRQLITYTIWICTLLNIIGIIGINETVDKWLSAVGLFGTIALLLWNEGEGKNYRANHKEIAEKYLALHKEIREYYFLENTTTEEIKKISNKVISLDKSEKPEIPSYARKLAKSAIESKDPETDNWFKVK</sequence>
<dbReference type="RefSeq" id="WP_194096294.1">
    <property type="nucleotide sequence ID" value="NZ_JADFTZ010000004.1"/>
</dbReference>
<comment type="caution">
    <text evidence="2">The sequence shown here is derived from an EMBL/GenBank/DDBJ whole genome shotgun (WGS) entry which is preliminary data.</text>
</comment>
<feature type="transmembrane region" description="Helical" evidence="1">
    <location>
        <begin position="58"/>
        <end position="74"/>
    </location>
</feature>
<protein>
    <recommendedName>
        <fullName evidence="4">SMODS and SLOG-associating 2TM effector domain-containing protein</fullName>
    </recommendedName>
</protein>
<evidence type="ECO:0000313" key="2">
    <source>
        <dbReference type="EMBL" id="MBE9576995.1"/>
    </source>
</evidence>
<name>A0ABR9WTN0_9FLAO</name>
<keyword evidence="1" id="KW-0472">Membrane</keyword>
<dbReference type="Proteomes" id="UP000656274">
    <property type="component" value="Unassembled WGS sequence"/>
</dbReference>
<keyword evidence="1" id="KW-1133">Transmembrane helix</keyword>
<proteinExistence type="predicted"/>
<evidence type="ECO:0008006" key="4">
    <source>
        <dbReference type="Google" id="ProtNLM"/>
    </source>
</evidence>
<keyword evidence="1" id="KW-0812">Transmembrane</keyword>
<reference evidence="2 3" key="1">
    <citation type="submission" date="2020-10" db="EMBL/GenBank/DDBJ databases">
        <title>The genome sequence of Flavobacterium aquaticum 1Y8A.</title>
        <authorList>
            <person name="Liu Y."/>
        </authorList>
    </citation>
    <scope>NUCLEOTIDE SEQUENCE [LARGE SCALE GENOMIC DNA]</scope>
    <source>
        <strain evidence="2 3">1Y8A</strain>
    </source>
</reference>
<keyword evidence="3" id="KW-1185">Reference proteome</keyword>
<evidence type="ECO:0000256" key="1">
    <source>
        <dbReference type="SAM" id="Phobius"/>
    </source>
</evidence>